<evidence type="ECO:0000313" key="1">
    <source>
        <dbReference type="EMBL" id="MFC5660758.1"/>
    </source>
</evidence>
<keyword evidence="2" id="KW-1185">Reference proteome</keyword>
<evidence type="ECO:0000313" key="2">
    <source>
        <dbReference type="Proteomes" id="UP001596065"/>
    </source>
</evidence>
<accession>A0ABW0WSN4</accession>
<name>A0ABW0WSN4_STRNO</name>
<gene>
    <name evidence="1" type="ORF">ACFP3J_35550</name>
</gene>
<dbReference type="EMBL" id="JBHSOE010000114">
    <property type="protein sequence ID" value="MFC5660758.1"/>
    <property type="molecule type" value="Genomic_DNA"/>
</dbReference>
<reference evidence="2" key="1">
    <citation type="journal article" date="2019" name="Int. J. Syst. Evol. Microbiol.">
        <title>The Global Catalogue of Microorganisms (GCM) 10K type strain sequencing project: providing services to taxonomists for standard genome sequencing and annotation.</title>
        <authorList>
            <consortium name="The Broad Institute Genomics Platform"/>
            <consortium name="The Broad Institute Genome Sequencing Center for Infectious Disease"/>
            <person name="Wu L."/>
            <person name="Ma J."/>
        </authorList>
    </citation>
    <scope>NUCLEOTIDE SEQUENCE [LARGE SCALE GENOMIC DNA]</scope>
    <source>
        <strain evidence="2">KCTC 5701</strain>
    </source>
</reference>
<protein>
    <submittedName>
        <fullName evidence="1">Uncharacterized protein</fullName>
    </submittedName>
</protein>
<dbReference type="RefSeq" id="WP_382467056.1">
    <property type="nucleotide sequence ID" value="NZ_JBHSOE010000114.1"/>
</dbReference>
<organism evidence="1 2">
    <name type="scientific">Streptomyces nogalater</name>
    <dbReference type="NCBI Taxonomy" id="38314"/>
    <lineage>
        <taxon>Bacteria</taxon>
        <taxon>Bacillati</taxon>
        <taxon>Actinomycetota</taxon>
        <taxon>Actinomycetes</taxon>
        <taxon>Kitasatosporales</taxon>
        <taxon>Streptomycetaceae</taxon>
        <taxon>Streptomyces</taxon>
    </lineage>
</organism>
<proteinExistence type="predicted"/>
<sequence>MAGAPCGVAAVRPSPRGRVPHASPWCRCVGYGRPTARRTPRGAPPMRRTARAALSAAFAAG</sequence>
<feature type="non-terminal residue" evidence="1">
    <location>
        <position position="61"/>
    </location>
</feature>
<dbReference type="Proteomes" id="UP001596065">
    <property type="component" value="Unassembled WGS sequence"/>
</dbReference>
<comment type="caution">
    <text evidence="1">The sequence shown here is derived from an EMBL/GenBank/DDBJ whole genome shotgun (WGS) entry which is preliminary data.</text>
</comment>